<name>A0A510UNT1_9CELL</name>
<proteinExistence type="inferred from homology"/>
<feature type="domain" description="RNase H type-2" evidence="15">
    <location>
        <begin position="44"/>
        <end position="259"/>
    </location>
</feature>
<dbReference type="GO" id="GO:0043137">
    <property type="term" value="P:DNA replication, removal of RNA primer"/>
    <property type="evidence" value="ECO:0007669"/>
    <property type="project" value="TreeGrafter"/>
</dbReference>
<evidence type="ECO:0000259" key="15">
    <source>
        <dbReference type="PROSITE" id="PS51975"/>
    </source>
</evidence>
<dbReference type="EC" id="3.1.26.4" evidence="13"/>
<dbReference type="GO" id="GO:0004523">
    <property type="term" value="F:RNA-DNA hybrid ribonuclease activity"/>
    <property type="evidence" value="ECO:0007669"/>
    <property type="project" value="UniProtKB-UniRule"/>
</dbReference>
<feature type="binding site" evidence="12">
    <location>
        <position position="147"/>
    </location>
    <ligand>
        <name>a divalent metal cation</name>
        <dbReference type="ChEBI" id="CHEBI:60240"/>
    </ligand>
</feature>
<dbReference type="GO" id="GO:0005737">
    <property type="term" value="C:cytoplasm"/>
    <property type="evidence" value="ECO:0007669"/>
    <property type="project" value="UniProtKB-SubCell"/>
</dbReference>
<keyword evidence="6" id="KW-0963">Cytoplasm</keyword>
<evidence type="ECO:0000256" key="8">
    <source>
        <dbReference type="ARBA" id="ARBA00022723"/>
    </source>
</evidence>
<feature type="binding site" evidence="12">
    <location>
        <position position="50"/>
    </location>
    <ligand>
        <name>a divalent metal cation</name>
        <dbReference type="ChEBI" id="CHEBI:60240"/>
    </ligand>
</feature>
<evidence type="ECO:0000256" key="12">
    <source>
        <dbReference type="PROSITE-ProRule" id="PRU01319"/>
    </source>
</evidence>
<keyword evidence="11" id="KW-0464">Manganese</keyword>
<evidence type="ECO:0000256" key="2">
    <source>
        <dbReference type="ARBA" id="ARBA00001946"/>
    </source>
</evidence>
<feature type="binding site" evidence="12">
    <location>
        <position position="51"/>
    </location>
    <ligand>
        <name>a divalent metal cation</name>
        <dbReference type="ChEBI" id="CHEBI:60240"/>
    </ligand>
</feature>
<dbReference type="NCBIfam" id="NF000595">
    <property type="entry name" value="PRK00015.1-3"/>
    <property type="match status" value="1"/>
</dbReference>
<evidence type="ECO:0000256" key="9">
    <source>
        <dbReference type="ARBA" id="ARBA00022759"/>
    </source>
</evidence>
<reference evidence="16 17" key="1">
    <citation type="submission" date="2019-07" db="EMBL/GenBank/DDBJ databases">
        <title>Whole genome shotgun sequence of Cellulomonas persica NBRC 101101.</title>
        <authorList>
            <person name="Hosoyama A."/>
            <person name="Uohara A."/>
            <person name="Ohji S."/>
            <person name="Ichikawa N."/>
        </authorList>
    </citation>
    <scope>NUCLEOTIDE SEQUENCE [LARGE SCALE GENOMIC DNA]</scope>
    <source>
        <strain evidence="16 17">NBRC 101101</strain>
    </source>
</reference>
<dbReference type="PANTHER" id="PTHR10954">
    <property type="entry name" value="RIBONUCLEASE H2 SUBUNIT A"/>
    <property type="match status" value="1"/>
</dbReference>
<feature type="region of interest" description="Disordered" evidence="14">
    <location>
        <begin position="1"/>
        <end position="27"/>
    </location>
</feature>
<accession>A0A510UNT1</accession>
<sequence>MTLVDEPTVTDAAASGRVPPAARRAARPGPHLRIERGLLRDGARLVAGMDEVGRGSLAGPVSVGVVVVDLQTRSAPQGVADSKLLTPAARVALLPRLRRWGVARAVGHASAAEIDEIGIIAALRRAGMRALAAACDGVGAVDAVVLDGSHDWLTPPAQGELFADEAAADLLPGATSPRVLLKVKADRSCASVAAASVLAKCERDALMVELAADHPHYRWDENKGYSSPEHIAALREIGPCVLHRRSWRLPGTDPLTGATTDASAGVLHGDGATGLLDGDPAAALLDGDPAPALLDDGSARLVTGSPRAWGMMDA</sequence>
<dbReference type="GO" id="GO:0003723">
    <property type="term" value="F:RNA binding"/>
    <property type="evidence" value="ECO:0007669"/>
    <property type="project" value="UniProtKB-UniRule"/>
</dbReference>
<comment type="caution">
    <text evidence="16">The sequence shown here is derived from an EMBL/GenBank/DDBJ whole genome shotgun (WGS) entry which is preliminary data.</text>
</comment>
<dbReference type="PROSITE" id="PS51975">
    <property type="entry name" value="RNASE_H_2"/>
    <property type="match status" value="1"/>
</dbReference>
<evidence type="ECO:0000256" key="1">
    <source>
        <dbReference type="ARBA" id="ARBA00000077"/>
    </source>
</evidence>
<dbReference type="InterPro" id="IPR022898">
    <property type="entry name" value="RNase_HII"/>
</dbReference>
<gene>
    <name evidence="16" type="ORF">CPE01_00270</name>
</gene>
<dbReference type="Pfam" id="PF01351">
    <property type="entry name" value="RNase_HII"/>
    <property type="match status" value="1"/>
</dbReference>
<dbReference type="AlphaFoldDB" id="A0A510UNT1"/>
<keyword evidence="10 12" id="KW-0378">Hydrolase</keyword>
<keyword evidence="8 12" id="KW-0479">Metal-binding</keyword>
<protein>
    <recommendedName>
        <fullName evidence="13">Ribonuclease</fullName>
        <ecNumber evidence="13">3.1.26.4</ecNumber>
    </recommendedName>
</protein>
<evidence type="ECO:0000256" key="4">
    <source>
        <dbReference type="ARBA" id="ARBA00004496"/>
    </source>
</evidence>
<dbReference type="InterPro" id="IPR024567">
    <property type="entry name" value="RNase_HII/HIII_dom"/>
</dbReference>
<keyword evidence="9 12" id="KW-0255">Endonuclease</keyword>
<evidence type="ECO:0000256" key="14">
    <source>
        <dbReference type="SAM" id="MobiDB-lite"/>
    </source>
</evidence>
<evidence type="ECO:0000256" key="11">
    <source>
        <dbReference type="ARBA" id="ARBA00023211"/>
    </source>
</evidence>
<comment type="similarity">
    <text evidence="5 13">Belongs to the RNase HII family.</text>
</comment>
<keyword evidence="7 12" id="KW-0540">Nuclease</keyword>
<dbReference type="GO" id="GO:0006298">
    <property type="term" value="P:mismatch repair"/>
    <property type="evidence" value="ECO:0007669"/>
    <property type="project" value="TreeGrafter"/>
</dbReference>
<evidence type="ECO:0000256" key="6">
    <source>
        <dbReference type="ARBA" id="ARBA00022490"/>
    </source>
</evidence>
<comment type="cofactor">
    <cofactor evidence="12">
        <name>Mn(2+)</name>
        <dbReference type="ChEBI" id="CHEBI:29035"/>
    </cofactor>
    <cofactor evidence="12">
        <name>Mg(2+)</name>
        <dbReference type="ChEBI" id="CHEBI:18420"/>
    </cofactor>
    <text evidence="12">Manganese or magnesium. Binds 1 divalent metal ion per monomer in the absence of substrate. May bind a second metal ion after substrate binding.</text>
</comment>
<comment type="function">
    <text evidence="3 13">Endonuclease that specifically degrades the RNA of RNA-DNA hybrids.</text>
</comment>
<dbReference type="SUPFAM" id="SSF53098">
    <property type="entry name" value="Ribonuclease H-like"/>
    <property type="match status" value="1"/>
</dbReference>
<evidence type="ECO:0000256" key="3">
    <source>
        <dbReference type="ARBA" id="ARBA00004065"/>
    </source>
</evidence>
<dbReference type="GO" id="GO:0032299">
    <property type="term" value="C:ribonuclease H2 complex"/>
    <property type="evidence" value="ECO:0007669"/>
    <property type="project" value="TreeGrafter"/>
</dbReference>
<dbReference type="EMBL" id="BJUA01000001">
    <property type="protein sequence ID" value="GEK16294.1"/>
    <property type="molecule type" value="Genomic_DNA"/>
</dbReference>
<organism evidence="16 17">
    <name type="scientific">Cellulomonas persica</name>
    <dbReference type="NCBI Taxonomy" id="76861"/>
    <lineage>
        <taxon>Bacteria</taxon>
        <taxon>Bacillati</taxon>
        <taxon>Actinomycetota</taxon>
        <taxon>Actinomycetes</taxon>
        <taxon>Micrococcales</taxon>
        <taxon>Cellulomonadaceae</taxon>
        <taxon>Cellulomonas</taxon>
    </lineage>
</organism>
<dbReference type="CDD" id="cd07182">
    <property type="entry name" value="RNase_HII_bacteria_HII_like"/>
    <property type="match status" value="1"/>
</dbReference>
<dbReference type="Gene3D" id="3.30.420.10">
    <property type="entry name" value="Ribonuclease H-like superfamily/Ribonuclease H"/>
    <property type="match status" value="1"/>
</dbReference>
<evidence type="ECO:0000256" key="10">
    <source>
        <dbReference type="ARBA" id="ARBA00022801"/>
    </source>
</evidence>
<keyword evidence="17" id="KW-1185">Reference proteome</keyword>
<dbReference type="InterPro" id="IPR012337">
    <property type="entry name" value="RNaseH-like_sf"/>
</dbReference>
<dbReference type="PANTHER" id="PTHR10954:SF18">
    <property type="entry name" value="RIBONUCLEASE HII"/>
    <property type="match status" value="1"/>
</dbReference>
<evidence type="ECO:0000313" key="16">
    <source>
        <dbReference type="EMBL" id="GEK16294.1"/>
    </source>
</evidence>
<dbReference type="InterPro" id="IPR001352">
    <property type="entry name" value="RNase_HII/HIII"/>
</dbReference>
<comment type="cofactor">
    <cofactor evidence="2">
        <name>Mg(2+)</name>
        <dbReference type="ChEBI" id="CHEBI:18420"/>
    </cofactor>
</comment>
<dbReference type="Proteomes" id="UP000321386">
    <property type="component" value="Unassembled WGS sequence"/>
</dbReference>
<evidence type="ECO:0000313" key="17">
    <source>
        <dbReference type="Proteomes" id="UP000321386"/>
    </source>
</evidence>
<evidence type="ECO:0000256" key="7">
    <source>
        <dbReference type="ARBA" id="ARBA00022722"/>
    </source>
</evidence>
<evidence type="ECO:0000256" key="13">
    <source>
        <dbReference type="RuleBase" id="RU003515"/>
    </source>
</evidence>
<evidence type="ECO:0000256" key="5">
    <source>
        <dbReference type="ARBA" id="ARBA00007383"/>
    </source>
</evidence>
<dbReference type="GO" id="GO:0046872">
    <property type="term" value="F:metal ion binding"/>
    <property type="evidence" value="ECO:0007669"/>
    <property type="project" value="UniProtKB-KW"/>
</dbReference>
<comment type="subcellular location">
    <subcellularLocation>
        <location evidence="4">Cytoplasm</location>
    </subcellularLocation>
</comment>
<feature type="compositionally biased region" description="Low complexity" evidence="14">
    <location>
        <begin position="12"/>
        <end position="27"/>
    </location>
</feature>
<comment type="catalytic activity">
    <reaction evidence="1 12 13">
        <text>Endonucleolytic cleavage to 5'-phosphomonoester.</text>
        <dbReference type="EC" id="3.1.26.4"/>
    </reaction>
</comment>
<dbReference type="InterPro" id="IPR036397">
    <property type="entry name" value="RNaseH_sf"/>
</dbReference>
<dbReference type="RefSeq" id="WP_246783634.1">
    <property type="nucleotide sequence ID" value="NZ_BJUA01000001.1"/>
</dbReference>